<dbReference type="EMBL" id="CP026562">
    <property type="protein sequence ID" value="AVB19967.1"/>
    <property type="molecule type" value="Genomic_DNA"/>
</dbReference>
<organism evidence="2 3">
    <name type="scientific">Pseudomonas avellanae</name>
    <dbReference type="NCBI Taxonomy" id="46257"/>
    <lineage>
        <taxon>Bacteria</taxon>
        <taxon>Pseudomonadati</taxon>
        <taxon>Pseudomonadota</taxon>
        <taxon>Gammaproteobacteria</taxon>
        <taxon>Pseudomonadales</taxon>
        <taxon>Pseudomonadaceae</taxon>
        <taxon>Pseudomonas</taxon>
    </lineage>
</organism>
<dbReference type="Proteomes" id="UP000236903">
    <property type="component" value="Chromosome"/>
</dbReference>
<evidence type="ECO:0000313" key="3">
    <source>
        <dbReference type="Proteomes" id="UP000236903"/>
    </source>
</evidence>
<name>A0AAD0DXI0_9PSED</name>
<reference evidence="2 3" key="1">
    <citation type="submission" date="2018-02" db="EMBL/GenBank/DDBJ databases">
        <title>Comparative genomics of Pseudomonas syringae.</title>
        <authorList>
            <person name="Hulin M.T."/>
        </authorList>
    </citation>
    <scope>NUCLEOTIDE SEQUENCE [LARGE SCALE GENOMIC DNA]</scope>
    <source>
        <strain evidence="2 3">R2leaf</strain>
    </source>
</reference>
<accession>A0AAD0DXI0</accession>
<sequence>MWQRTGRRFACPRYPVLRRSGPGDASFVRELPGTGSKICRLGVPDTAKVTGFRAAPQPFADKSAPTPCGQKHAVWQRTGRPSLVRDIRSFVGADRATLRLSANCREPAVKPAASQRRQKPALRAS</sequence>
<gene>
    <name evidence="2" type="ORF">BKM03_12485</name>
</gene>
<dbReference type="KEGG" id="pavl:BKM03_12485"/>
<feature type="compositionally biased region" description="Basic residues" evidence="1">
    <location>
        <begin position="116"/>
        <end position="125"/>
    </location>
</feature>
<feature type="region of interest" description="Disordered" evidence="1">
    <location>
        <begin position="106"/>
        <end position="125"/>
    </location>
</feature>
<proteinExistence type="predicted"/>
<protein>
    <submittedName>
        <fullName evidence="2">Uncharacterized protein</fullName>
    </submittedName>
</protein>
<evidence type="ECO:0000313" key="2">
    <source>
        <dbReference type="EMBL" id="AVB19967.1"/>
    </source>
</evidence>
<dbReference type="AlphaFoldDB" id="A0AAD0DXI0"/>
<evidence type="ECO:0000256" key="1">
    <source>
        <dbReference type="SAM" id="MobiDB-lite"/>
    </source>
</evidence>